<comment type="caution">
    <text evidence="7">The sequence shown here is derived from an EMBL/GenBank/DDBJ whole genome shotgun (WGS) entry which is preliminary data.</text>
</comment>
<dbReference type="EMBL" id="CAXHTA020000011">
    <property type="protein sequence ID" value="CAL5224887.1"/>
    <property type="molecule type" value="Genomic_DNA"/>
</dbReference>
<dbReference type="CDD" id="cd12183">
    <property type="entry name" value="LDH_like_2"/>
    <property type="match status" value="1"/>
</dbReference>
<sequence length="376" mass="40872">MSHQGVDNFSSASHKGRQLGTRRMYVDSAEPQTFQPTAAPRVAVFSAHRYVLDFLEQPVMSNFPDSTFIEAQLDANTALLAAGHAAVCCFVNDDLSKEVVERLAEVGVKFVAMRCAGFDRVDVRSCQQLGIKVARVPTYSPASVAEHAVAMLLCLNRNLHLAHIRMWAGDYTLSGLVGFELRCKTVGVVGTGAIGAAAARIFCGFGAKVIAHDLYESEALKKLGVTYVSKEELLQQADVISLHCPLLPSTYHIIDKASIESMQPGAIIVNVSRGGLVDVDAAMDALESGQLGGLAMDVYEQEGALFFKNWSSVSASERYKSWDKKFQLLKSYPNVLISPHSAFLTKEALENICSTTVANIKEFQEGGKLTYEVLPT</sequence>
<keyword evidence="3" id="KW-0520">NAD</keyword>
<dbReference type="InterPro" id="IPR006140">
    <property type="entry name" value="D-isomer_DH_NAD-bd"/>
</dbReference>
<feature type="domain" description="D-isomer specific 2-hydroxyacid dehydrogenase catalytic" evidence="5">
    <location>
        <begin position="42"/>
        <end position="373"/>
    </location>
</feature>
<accession>A0ABP1G2W6</accession>
<dbReference type="PANTHER" id="PTHR43026">
    <property type="entry name" value="2-HYDROXYACID DEHYDROGENASE HOMOLOG 1-RELATED"/>
    <property type="match status" value="1"/>
</dbReference>
<protein>
    <submittedName>
        <fullName evidence="7">G7646 protein</fullName>
    </submittedName>
</protein>
<dbReference type="PANTHER" id="PTHR43026:SF1">
    <property type="entry name" value="2-HYDROXYACID DEHYDROGENASE HOMOLOG 1-RELATED"/>
    <property type="match status" value="1"/>
</dbReference>
<keyword evidence="8" id="KW-1185">Reference proteome</keyword>
<reference evidence="7 8" key="1">
    <citation type="submission" date="2024-06" db="EMBL/GenBank/DDBJ databases">
        <authorList>
            <person name="Kraege A."/>
            <person name="Thomma B."/>
        </authorList>
    </citation>
    <scope>NUCLEOTIDE SEQUENCE [LARGE SCALE GENOMIC DNA]</scope>
</reference>
<dbReference type="Gene3D" id="3.40.50.720">
    <property type="entry name" value="NAD(P)-binding Rossmann-like Domain"/>
    <property type="match status" value="2"/>
</dbReference>
<dbReference type="InterPro" id="IPR029753">
    <property type="entry name" value="D-isomer_DH_CS"/>
</dbReference>
<dbReference type="InterPro" id="IPR006139">
    <property type="entry name" value="D-isomer_2_OHA_DH_cat_dom"/>
</dbReference>
<name>A0ABP1G2W6_9CHLO</name>
<dbReference type="SUPFAM" id="SSF52283">
    <property type="entry name" value="Formate/glycerate dehydrogenase catalytic domain-like"/>
    <property type="match status" value="1"/>
</dbReference>
<keyword evidence="2 4" id="KW-0560">Oxidoreductase</keyword>
<dbReference type="Pfam" id="PF02826">
    <property type="entry name" value="2-Hacid_dh_C"/>
    <property type="match status" value="1"/>
</dbReference>
<evidence type="ECO:0000313" key="7">
    <source>
        <dbReference type="EMBL" id="CAL5224887.1"/>
    </source>
</evidence>
<dbReference type="PROSITE" id="PS00065">
    <property type="entry name" value="D_2_HYDROXYACID_DH_1"/>
    <property type="match status" value="1"/>
</dbReference>
<dbReference type="PROSITE" id="PS00671">
    <property type="entry name" value="D_2_HYDROXYACID_DH_3"/>
    <property type="match status" value="1"/>
</dbReference>
<evidence type="ECO:0000256" key="4">
    <source>
        <dbReference type="RuleBase" id="RU003719"/>
    </source>
</evidence>
<dbReference type="Proteomes" id="UP001497392">
    <property type="component" value="Unassembled WGS sequence"/>
</dbReference>
<dbReference type="InterPro" id="IPR058205">
    <property type="entry name" value="D-LDH-like"/>
</dbReference>
<evidence type="ECO:0000256" key="3">
    <source>
        <dbReference type="ARBA" id="ARBA00023027"/>
    </source>
</evidence>
<dbReference type="PROSITE" id="PS00670">
    <property type="entry name" value="D_2_HYDROXYACID_DH_2"/>
    <property type="match status" value="1"/>
</dbReference>
<gene>
    <name evidence="7" type="primary">g7646</name>
    <name evidence="7" type="ORF">VP750_LOCUS6546</name>
</gene>
<evidence type="ECO:0000256" key="1">
    <source>
        <dbReference type="ARBA" id="ARBA00005854"/>
    </source>
</evidence>
<feature type="domain" description="D-isomer specific 2-hydroxyacid dehydrogenase NAD-binding" evidence="6">
    <location>
        <begin position="149"/>
        <end position="342"/>
    </location>
</feature>
<dbReference type="InterPro" id="IPR036291">
    <property type="entry name" value="NAD(P)-bd_dom_sf"/>
</dbReference>
<evidence type="ECO:0000259" key="6">
    <source>
        <dbReference type="Pfam" id="PF02826"/>
    </source>
</evidence>
<proteinExistence type="inferred from homology"/>
<evidence type="ECO:0000259" key="5">
    <source>
        <dbReference type="Pfam" id="PF00389"/>
    </source>
</evidence>
<evidence type="ECO:0000313" key="8">
    <source>
        <dbReference type="Proteomes" id="UP001497392"/>
    </source>
</evidence>
<organism evidence="7 8">
    <name type="scientific">Coccomyxa viridis</name>
    <dbReference type="NCBI Taxonomy" id="1274662"/>
    <lineage>
        <taxon>Eukaryota</taxon>
        <taxon>Viridiplantae</taxon>
        <taxon>Chlorophyta</taxon>
        <taxon>core chlorophytes</taxon>
        <taxon>Trebouxiophyceae</taxon>
        <taxon>Trebouxiophyceae incertae sedis</taxon>
        <taxon>Coccomyxaceae</taxon>
        <taxon>Coccomyxa</taxon>
    </lineage>
</organism>
<dbReference type="InterPro" id="IPR029752">
    <property type="entry name" value="D-isomer_DH_CS1"/>
</dbReference>
<dbReference type="SUPFAM" id="SSF51735">
    <property type="entry name" value="NAD(P)-binding Rossmann-fold domains"/>
    <property type="match status" value="1"/>
</dbReference>
<dbReference type="Pfam" id="PF00389">
    <property type="entry name" value="2-Hacid_dh"/>
    <property type="match status" value="1"/>
</dbReference>
<comment type="similarity">
    <text evidence="1 4">Belongs to the D-isomer specific 2-hydroxyacid dehydrogenase family.</text>
</comment>
<evidence type="ECO:0000256" key="2">
    <source>
        <dbReference type="ARBA" id="ARBA00023002"/>
    </source>
</evidence>